<dbReference type="Proteomes" id="UP000275401">
    <property type="component" value="Unassembled WGS sequence"/>
</dbReference>
<organism evidence="2 3">
    <name type="scientific">Streptomyces botrytidirepellens</name>
    <dbReference type="NCBI Taxonomy" id="2486417"/>
    <lineage>
        <taxon>Bacteria</taxon>
        <taxon>Bacillati</taxon>
        <taxon>Actinomycetota</taxon>
        <taxon>Actinomycetes</taxon>
        <taxon>Kitasatosporales</taxon>
        <taxon>Streptomycetaceae</taxon>
        <taxon>Streptomyces</taxon>
    </lineage>
</organism>
<keyword evidence="3" id="KW-1185">Reference proteome</keyword>
<accession>A0A3M8TXS5</accession>
<dbReference type="EMBL" id="RIBZ01000714">
    <property type="protein sequence ID" value="RNF97928.1"/>
    <property type="molecule type" value="Genomic_DNA"/>
</dbReference>
<dbReference type="InterPro" id="IPR045794">
    <property type="entry name" value="Trypco1"/>
</dbReference>
<protein>
    <recommendedName>
        <fullName evidence="1">Trypsin-co-occurring domain-containing protein</fullName>
    </recommendedName>
</protein>
<dbReference type="AlphaFoldDB" id="A0A3M8TXS5"/>
<dbReference type="Pfam" id="PF19493">
    <property type="entry name" value="Trypco1"/>
    <property type="match status" value="1"/>
</dbReference>
<name>A0A3M8TXS5_9ACTN</name>
<evidence type="ECO:0000259" key="1">
    <source>
        <dbReference type="Pfam" id="PF19493"/>
    </source>
</evidence>
<reference evidence="2 3" key="1">
    <citation type="submission" date="2018-11" db="EMBL/GenBank/DDBJ databases">
        <title>The Potential of Streptomyces as Biocontrol Agents against the Tomato grey mould, Botrytis cinerea (Gray mold) Frontiers in Microbiology.</title>
        <authorList>
            <person name="Li D."/>
        </authorList>
    </citation>
    <scope>NUCLEOTIDE SEQUENCE [LARGE SCALE GENOMIC DNA]</scope>
    <source>
        <strain evidence="2 3">NEAU-LD23</strain>
    </source>
</reference>
<comment type="caution">
    <text evidence="2">The sequence shown here is derived from an EMBL/GenBank/DDBJ whole genome shotgun (WGS) entry which is preliminary data.</text>
</comment>
<sequence>MAELVGFRLGDGTASVIVEVEDDEPGVRLAAGGRNGIPDASATFDAGFARVREAAARALTQLSTLPEPPSTVELEFGVKLSAQAGAVIAKTGVDGHLKIKMTWERDRDRPAAEDEGADEDG</sequence>
<proteinExistence type="predicted"/>
<dbReference type="NCBIfam" id="NF041216">
    <property type="entry name" value="CU044_2847_fam"/>
    <property type="match status" value="1"/>
</dbReference>
<feature type="domain" description="Trypsin-co-occurring" evidence="1">
    <location>
        <begin position="7"/>
        <end position="105"/>
    </location>
</feature>
<gene>
    <name evidence="2" type="ORF">EEJ42_36695</name>
</gene>
<evidence type="ECO:0000313" key="2">
    <source>
        <dbReference type="EMBL" id="RNF97928.1"/>
    </source>
</evidence>
<dbReference type="RefSeq" id="WP_123106515.1">
    <property type="nucleotide sequence ID" value="NZ_RIBZ01000714.1"/>
</dbReference>
<evidence type="ECO:0000313" key="3">
    <source>
        <dbReference type="Proteomes" id="UP000275401"/>
    </source>
</evidence>